<organism evidence="1 2">
    <name type="scientific">Leucobacter muris</name>
    <dbReference type="NCBI Taxonomy" id="1935379"/>
    <lineage>
        <taxon>Bacteria</taxon>
        <taxon>Bacillati</taxon>
        <taxon>Actinomycetota</taxon>
        <taxon>Actinomycetes</taxon>
        <taxon>Micrococcales</taxon>
        <taxon>Microbacteriaceae</taxon>
        <taxon>Leucobacter</taxon>
    </lineage>
</organism>
<keyword evidence="2" id="KW-1185">Reference proteome</keyword>
<name>A0ABX5QD09_9MICO</name>
<evidence type="ECO:0008006" key="3">
    <source>
        <dbReference type="Google" id="ProtNLM"/>
    </source>
</evidence>
<protein>
    <recommendedName>
        <fullName evidence="3">DNA-directed RNA polymerase subunit beta</fullName>
    </recommendedName>
</protein>
<evidence type="ECO:0000313" key="2">
    <source>
        <dbReference type="Proteomes" id="UP000285768"/>
    </source>
</evidence>
<proteinExistence type="predicted"/>
<sequence length="210" mass="22446">MTRDHQRPVLQPTADFDWIIGSDEPGASHRIAQQTSWALLDRVRTGADPSVVERVVGLASTGPGIDDIAELWAREGTHSLAGVLWRLYLLRRVVAGDAEGSADLFRRGSAAALTIDPVVAGAAEPVTPVSIGELCDTILRGAFVGDLGAALDRAASYCRIMALGAADLADTRDVHDDAHAQQLTTRALRYSTMAQELHAGARRWRDGSLA</sequence>
<evidence type="ECO:0000313" key="1">
    <source>
        <dbReference type="EMBL" id="QAB16958.1"/>
    </source>
</evidence>
<dbReference type="EMBL" id="CP035037">
    <property type="protein sequence ID" value="QAB16958.1"/>
    <property type="molecule type" value="Genomic_DNA"/>
</dbReference>
<reference evidence="1 2" key="1">
    <citation type="submission" date="2019-01" db="EMBL/GenBank/DDBJ databases">
        <title>Leucobacter muris sp. nov. isolated from the nose of a laboratory mouse.</title>
        <authorList>
            <person name="Benga L."/>
            <person name="Sproeer C."/>
            <person name="Schumann P."/>
            <person name="Verbarg S."/>
            <person name="Bunk B."/>
            <person name="Engelhardt E."/>
            <person name="Benten P.M."/>
            <person name="Sager M."/>
        </authorList>
    </citation>
    <scope>NUCLEOTIDE SEQUENCE [LARGE SCALE GENOMIC DNA]</scope>
    <source>
        <strain evidence="1 2">DSM 101948</strain>
    </source>
</reference>
<accession>A0ABX5QD09</accession>
<gene>
    <name evidence="1" type="ORF">Leucomu_02590</name>
</gene>
<dbReference type="Proteomes" id="UP000285768">
    <property type="component" value="Chromosome"/>
</dbReference>
<dbReference type="RefSeq" id="WP_128386242.1">
    <property type="nucleotide sequence ID" value="NZ_CP035037.1"/>
</dbReference>